<dbReference type="RefSeq" id="WP_085122066.1">
    <property type="nucleotide sequence ID" value="NZ_FWZX01000005.1"/>
</dbReference>
<dbReference type="InterPro" id="IPR036291">
    <property type="entry name" value="NAD(P)-bd_dom_sf"/>
</dbReference>
<proteinExistence type="inferred from homology"/>
<evidence type="ECO:0000256" key="4">
    <source>
        <dbReference type="ARBA" id="ARBA00022833"/>
    </source>
</evidence>
<gene>
    <name evidence="6" type="ORF">SAMN05428998_10545</name>
</gene>
<keyword evidence="3" id="KW-0479">Metal-binding</keyword>
<keyword evidence="4" id="KW-0862">Zinc</keyword>
<dbReference type="SUPFAM" id="SSF50129">
    <property type="entry name" value="GroES-like"/>
    <property type="match status" value="1"/>
</dbReference>
<evidence type="ECO:0000256" key="5">
    <source>
        <dbReference type="ARBA" id="ARBA00023002"/>
    </source>
</evidence>
<evidence type="ECO:0000256" key="1">
    <source>
        <dbReference type="ARBA" id="ARBA00001947"/>
    </source>
</evidence>
<sequence>MTLSRALWYGSPGSAELRDSAPAAAQAGTALVRARWGALSRGTEALVFAGRVPASQAGRMRAPFQQGDFPFPVKYGYVSVGTVEDGPAALRGRSVFCLHPHEERYRVPADALLPLPEGVPPERAVLAANLETAVNALWDAAPRVGDRIAVVGGGLLGCLVAWLCGRLPGAQVTLVDSNPARRAVAGALGVGFAEPAGAADATGGDCDLAFHCSGSPAGAATALALAGFEATVVELSWYGDRAVPLPLGEDFHSRRLTLLSSQVGEVATARRARRSRRDRLTLALSLLTEPALDRLFSHEIRFAELPDALPGLLGPDGDALCVRIRYDD</sequence>
<dbReference type="Gene3D" id="3.90.180.10">
    <property type="entry name" value="Medium-chain alcohol dehydrogenases, catalytic domain"/>
    <property type="match status" value="1"/>
</dbReference>
<evidence type="ECO:0000313" key="7">
    <source>
        <dbReference type="Proteomes" id="UP000192917"/>
    </source>
</evidence>
<comment type="similarity">
    <text evidence="2">Belongs to the zinc-containing alcohol dehydrogenase family.</text>
</comment>
<dbReference type="Gene3D" id="3.40.50.720">
    <property type="entry name" value="NAD(P)-binding Rossmann-like Domain"/>
    <property type="match status" value="1"/>
</dbReference>
<dbReference type="SUPFAM" id="SSF51735">
    <property type="entry name" value="NAD(P)-binding Rossmann-fold domains"/>
    <property type="match status" value="1"/>
</dbReference>
<evidence type="ECO:0000256" key="2">
    <source>
        <dbReference type="ARBA" id="ARBA00008072"/>
    </source>
</evidence>
<dbReference type="PANTHER" id="PTHR43350">
    <property type="entry name" value="NAD-DEPENDENT ALCOHOL DEHYDROGENASE"/>
    <property type="match status" value="1"/>
</dbReference>
<dbReference type="PANTHER" id="PTHR43350:SF19">
    <property type="entry name" value="D-GULOSIDE 3-DEHYDROGENASE"/>
    <property type="match status" value="1"/>
</dbReference>
<protein>
    <submittedName>
        <fullName evidence="6">Threonine dehydrogenase</fullName>
    </submittedName>
</protein>
<evidence type="ECO:0000313" key="6">
    <source>
        <dbReference type="EMBL" id="SMF11920.1"/>
    </source>
</evidence>
<evidence type="ECO:0000256" key="3">
    <source>
        <dbReference type="ARBA" id="ARBA00022723"/>
    </source>
</evidence>
<keyword evidence="5" id="KW-0560">Oxidoreductase</keyword>
<organism evidence="6 7">
    <name type="scientific">Tistlia consotensis USBA 355</name>
    <dbReference type="NCBI Taxonomy" id="560819"/>
    <lineage>
        <taxon>Bacteria</taxon>
        <taxon>Pseudomonadati</taxon>
        <taxon>Pseudomonadota</taxon>
        <taxon>Alphaproteobacteria</taxon>
        <taxon>Rhodospirillales</taxon>
        <taxon>Rhodovibrionaceae</taxon>
        <taxon>Tistlia</taxon>
    </lineage>
</organism>
<dbReference type="GO" id="GO:0046872">
    <property type="term" value="F:metal ion binding"/>
    <property type="evidence" value="ECO:0007669"/>
    <property type="project" value="UniProtKB-KW"/>
</dbReference>
<keyword evidence="7" id="KW-1185">Reference proteome</keyword>
<comment type="cofactor">
    <cofactor evidence="1">
        <name>Zn(2+)</name>
        <dbReference type="ChEBI" id="CHEBI:29105"/>
    </cofactor>
</comment>
<accession>A0A1Y6BMV8</accession>
<dbReference type="InterPro" id="IPR011032">
    <property type="entry name" value="GroES-like_sf"/>
</dbReference>
<dbReference type="Proteomes" id="UP000192917">
    <property type="component" value="Unassembled WGS sequence"/>
</dbReference>
<name>A0A1Y6BMV8_9PROT</name>
<dbReference type="GO" id="GO:0016491">
    <property type="term" value="F:oxidoreductase activity"/>
    <property type="evidence" value="ECO:0007669"/>
    <property type="project" value="UniProtKB-KW"/>
</dbReference>
<dbReference type="AlphaFoldDB" id="A0A1Y6BMV8"/>
<dbReference type="EMBL" id="FWZX01000005">
    <property type="protein sequence ID" value="SMF11920.1"/>
    <property type="molecule type" value="Genomic_DNA"/>
</dbReference>
<dbReference type="CDD" id="cd08255">
    <property type="entry name" value="2-desacetyl-2-hydroxyethyl_bacteriochlorophyllide_like"/>
    <property type="match status" value="1"/>
</dbReference>
<reference evidence="6 7" key="1">
    <citation type="submission" date="2017-04" db="EMBL/GenBank/DDBJ databases">
        <authorList>
            <person name="Afonso C.L."/>
            <person name="Miller P.J."/>
            <person name="Scott M.A."/>
            <person name="Spackman E."/>
            <person name="Goraichik I."/>
            <person name="Dimitrov K.M."/>
            <person name="Suarez D.L."/>
            <person name="Swayne D.E."/>
        </authorList>
    </citation>
    <scope>NUCLEOTIDE SEQUENCE [LARGE SCALE GENOMIC DNA]</scope>
    <source>
        <strain evidence="6 7">USBA 355</strain>
    </source>
</reference>
<dbReference type="STRING" id="560819.SAMN05428998_10545"/>